<protein>
    <submittedName>
        <fullName evidence="2">Uncharacterized protein</fullName>
    </submittedName>
</protein>
<dbReference type="STRING" id="83765.SAMN05660284_01948"/>
<evidence type="ECO:0000313" key="2">
    <source>
        <dbReference type="EMBL" id="SFN64426.1"/>
    </source>
</evidence>
<dbReference type="EMBL" id="FOVE01000014">
    <property type="protein sequence ID" value="SFN64426.1"/>
    <property type="molecule type" value="Genomic_DNA"/>
</dbReference>
<organism evidence="2 3">
    <name type="scientific">Formivibrio citricus</name>
    <dbReference type="NCBI Taxonomy" id="83765"/>
    <lineage>
        <taxon>Bacteria</taxon>
        <taxon>Pseudomonadati</taxon>
        <taxon>Pseudomonadota</taxon>
        <taxon>Betaproteobacteria</taxon>
        <taxon>Neisseriales</taxon>
        <taxon>Chitinibacteraceae</taxon>
        <taxon>Formivibrio</taxon>
    </lineage>
</organism>
<keyword evidence="1" id="KW-0732">Signal</keyword>
<dbReference type="RefSeq" id="WP_091195293.1">
    <property type="nucleotide sequence ID" value="NZ_FOVE01000014.1"/>
</dbReference>
<feature type="signal peptide" evidence="1">
    <location>
        <begin position="1"/>
        <end position="20"/>
    </location>
</feature>
<reference evidence="3" key="1">
    <citation type="submission" date="2016-10" db="EMBL/GenBank/DDBJ databases">
        <authorList>
            <person name="Varghese N."/>
            <person name="Submissions S."/>
        </authorList>
    </citation>
    <scope>NUCLEOTIDE SEQUENCE [LARGE SCALE GENOMIC DNA]</scope>
    <source>
        <strain evidence="3">DSM 6150</strain>
    </source>
</reference>
<keyword evidence="3" id="KW-1185">Reference proteome</keyword>
<evidence type="ECO:0000313" key="3">
    <source>
        <dbReference type="Proteomes" id="UP000242869"/>
    </source>
</evidence>
<dbReference type="AlphaFoldDB" id="A0A1I5APF9"/>
<dbReference type="OrthoDB" id="7868448at2"/>
<sequence>MKKIWFATLLLFFLSHGAQAADKNLRAITEDGRKVILRTDGQWLFDTTQDKSLPKPSNVYQTNVPGFSVTYDNTKWKPQPSDTNGLQVFRHTTYPLFSMAISDEMPATVDAMKGVALYHAKKADPNAKIITEEMRKIGGKEILTLKFMAKIENLPFFYYGNYYANQSGNVQVVCYTSQQLFHKYENECQQFIDGLKIK</sequence>
<name>A0A1I5APF9_9NEIS</name>
<dbReference type="Proteomes" id="UP000242869">
    <property type="component" value="Unassembled WGS sequence"/>
</dbReference>
<proteinExistence type="predicted"/>
<evidence type="ECO:0000256" key="1">
    <source>
        <dbReference type="SAM" id="SignalP"/>
    </source>
</evidence>
<accession>A0A1I5APF9</accession>
<feature type="chain" id="PRO_5017376294" evidence="1">
    <location>
        <begin position="21"/>
        <end position="198"/>
    </location>
</feature>
<gene>
    <name evidence="2" type="ORF">SAMN05660284_01948</name>
</gene>